<proteinExistence type="predicted"/>
<dbReference type="AlphaFoldDB" id="A0A6J4LFI1"/>
<feature type="region of interest" description="Disordered" evidence="1">
    <location>
        <begin position="1"/>
        <end position="210"/>
    </location>
</feature>
<dbReference type="EMBL" id="CADCTW010000117">
    <property type="protein sequence ID" value="CAA9330299.1"/>
    <property type="molecule type" value="Genomic_DNA"/>
</dbReference>
<feature type="compositionally biased region" description="Basic and acidic residues" evidence="1">
    <location>
        <begin position="179"/>
        <end position="194"/>
    </location>
</feature>
<feature type="non-terminal residue" evidence="2">
    <location>
        <position position="210"/>
    </location>
</feature>
<evidence type="ECO:0000313" key="2">
    <source>
        <dbReference type="EMBL" id="CAA9330299.1"/>
    </source>
</evidence>
<feature type="compositionally biased region" description="Basic residues" evidence="1">
    <location>
        <begin position="57"/>
        <end position="67"/>
    </location>
</feature>
<reference evidence="2" key="1">
    <citation type="submission" date="2020-02" db="EMBL/GenBank/DDBJ databases">
        <authorList>
            <person name="Meier V. D."/>
        </authorList>
    </citation>
    <scope>NUCLEOTIDE SEQUENCE</scope>
    <source>
        <strain evidence="2">AVDCRST_MAG68</strain>
    </source>
</reference>
<feature type="compositionally biased region" description="Basic residues" evidence="1">
    <location>
        <begin position="23"/>
        <end position="42"/>
    </location>
</feature>
<organism evidence="2">
    <name type="scientific">uncultured Gemmatimonadota bacterium</name>
    <dbReference type="NCBI Taxonomy" id="203437"/>
    <lineage>
        <taxon>Bacteria</taxon>
        <taxon>Pseudomonadati</taxon>
        <taxon>Gemmatimonadota</taxon>
        <taxon>environmental samples</taxon>
    </lineage>
</organism>
<evidence type="ECO:0000256" key="1">
    <source>
        <dbReference type="SAM" id="MobiDB-lite"/>
    </source>
</evidence>
<feature type="compositionally biased region" description="Basic and acidic residues" evidence="1">
    <location>
        <begin position="69"/>
        <end position="90"/>
    </location>
</feature>
<sequence length="210" mass="23034">ALRSILLPRPLRPAVRRPERGPGRGHRRAAQGRGGRRRRHGHPLAGVHDGHGEARVRGHLAAHRGVRARQGDEVRQARDGDRRHGEELHQRVLRPRLRAAHLGGQLPRDGQGAGQPPPVRSLARAGPRGGVPDHVAGDAQGLVHRAQAGRLHPRRRLRLRERPQDHQRSGPGAAHRRLRGEAGDDPARQRRRGDPGAPGAGAGYRGRERL</sequence>
<protein>
    <submittedName>
        <fullName evidence="2">GH19</fullName>
    </submittedName>
</protein>
<accession>A0A6J4LFI1</accession>
<name>A0A6J4LFI1_9BACT</name>
<feature type="compositionally biased region" description="Low complexity" evidence="1">
    <location>
        <begin position="1"/>
        <end position="13"/>
    </location>
</feature>
<feature type="non-terminal residue" evidence="2">
    <location>
        <position position="1"/>
    </location>
</feature>
<gene>
    <name evidence="2" type="ORF">AVDCRST_MAG68-2435</name>
</gene>